<evidence type="ECO:0000256" key="4">
    <source>
        <dbReference type="ARBA" id="ARBA00022683"/>
    </source>
</evidence>
<keyword evidence="6" id="KW-0460">Magnesium</keyword>
<keyword evidence="8" id="KW-0175">Coiled coil</keyword>
<dbReference type="PANTHER" id="PTHR34382">
    <property type="entry name" value="PTS SYSTEM N,N'-DIACETYLCHITOBIOSE-SPECIFIC EIIA COMPONENT"/>
    <property type="match status" value="1"/>
</dbReference>
<evidence type="ECO:0000256" key="5">
    <source>
        <dbReference type="PIRSR" id="PIRSR000699-1"/>
    </source>
</evidence>
<dbReference type="STRING" id="1276246.SCULI_v1c06700"/>
<comment type="cofactor">
    <cofactor evidence="6">
        <name>Mg(2+)</name>
        <dbReference type="ChEBI" id="CHEBI:18420"/>
    </cofactor>
    <text evidence="6">Binds 1 Mg(2+) ion per trimer.</text>
</comment>
<dbReference type="OrthoDB" id="398956at2"/>
<evidence type="ECO:0000256" key="6">
    <source>
        <dbReference type="PIRSR" id="PIRSR000699-2"/>
    </source>
</evidence>
<dbReference type="SUPFAM" id="SSF46973">
    <property type="entry name" value="Enzyme IIa from lactose specific PTS, IIa-lac"/>
    <property type="match status" value="1"/>
</dbReference>
<dbReference type="Gene3D" id="1.20.58.80">
    <property type="entry name" value="Phosphotransferase system, lactose/cellobiose-type IIA subunit"/>
    <property type="match status" value="1"/>
</dbReference>
<dbReference type="GO" id="GO:0046872">
    <property type="term" value="F:metal ion binding"/>
    <property type="evidence" value="ECO:0007669"/>
    <property type="project" value="UniProtKB-KW"/>
</dbReference>
<dbReference type="PROSITE" id="PS51095">
    <property type="entry name" value="PTS_EIIA_TYPE_3"/>
    <property type="match status" value="1"/>
</dbReference>
<dbReference type="Proteomes" id="UP000019267">
    <property type="component" value="Chromosome"/>
</dbReference>
<evidence type="ECO:0000256" key="8">
    <source>
        <dbReference type="SAM" id="Coils"/>
    </source>
</evidence>
<keyword evidence="2" id="KW-0762">Sugar transport</keyword>
<dbReference type="PANTHER" id="PTHR34382:SF7">
    <property type="entry name" value="PTS SYSTEM N,N'-DIACETYLCHITOBIOSE-SPECIFIC EIIA COMPONENT"/>
    <property type="match status" value="1"/>
</dbReference>
<dbReference type="HOGENOM" id="CLU_152490_0_0_14"/>
<keyword evidence="1" id="KW-0813">Transport</keyword>
<protein>
    <submittedName>
        <fullName evidence="9">PTS system cellobiose-specific IIA component</fullName>
    </submittedName>
</protein>
<keyword evidence="3" id="KW-0808">Transferase</keyword>
<dbReference type="KEGG" id="scq:SCULI_v1c06700"/>
<keyword evidence="10" id="KW-1185">Reference proteome</keyword>
<dbReference type="GO" id="GO:0009401">
    <property type="term" value="P:phosphoenolpyruvate-dependent sugar phosphotransferase system"/>
    <property type="evidence" value="ECO:0007669"/>
    <property type="project" value="UniProtKB-KW"/>
</dbReference>
<evidence type="ECO:0000256" key="1">
    <source>
        <dbReference type="ARBA" id="ARBA00022448"/>
    </source>
</evidence>
<dbReference type="PATRIC" id="fig|1276246.3.peg.669"/>
<dbReference type="PIRSF" id="PIRSF000699">
    <property type="entry name" value="PTS_IILac_III"/>
    <property type="match status" value="1"/>
</dbReference>
<reference evidence="9 10" key="1">
    <citation type="journal article" date="2014" name="Genome Biol. Evol.">
        <title>Molecular evolution of the substrate utilization strategies and putative virulence factors in mosquito-associated Spiroplasma species.</title>
        <authorList>
            <person name="Chang T.H."/>
            <person name="Lo W.S."/>
            <person name="Ku C."/>
            <person name="Chen L.L."/>
            <person name="Kuo C.H."/>
        </authorList>
    </citation>
    <scope>NUCLEOTIDE SEQUENCE [LARGE SCALE GENOMIC DNA]</scope>
    <source>
        <strain evidence="9">AES-1</strain>
    </source>
</reference>
<dbReference type="Pfam" id="PF02255">
    <property type="entry name" value="PTS_IIA"/>
    <property type="match status" value="1"/>
</dbReference>
<gene>
    <name evidence="9" type="primary">celC2</name>
    <name evidence="9" type="ORF">SCULI_v1c06700</name>
</gene>
<dbReference type="InterPro" id="IPR036542">
    <property type="entry name" value="PTS_IIA_lac/cel_sf"/>
</dbReference>
<evidence type="ECO:0000256" key="7">
    <source>
        <dbReference type="PROSITE-ProRule" id="PRU00418"/>
    </source>
</evidence>
<name>W6A7P7_9MOLU</name>
<dbReference type="AlphaFoldDB" id="W6A7P7"/>
<evidence type="ECO:0000256" key="2">
    <source>
        <dbReference type="ARBA" id="ARBA00022597"/>
    </source>
</evidence>
<dbReference type="GO" id="GO:0016740">
    <property type="term" value="F:transferase activity"/>
    <property type="evidence" value="ECO:0007669"/>
    <property type="project" value="UniProtKB-KW"/>
</dbReference>
<dbReference type="InterPro" id="IPR003188">
    <property type="entry name" value="PTS_IIA_lac/cel"/>
</dbReference>
<feature type="binding site" evidence="6">
    <location>
        <position position="80"/>
    </location>
    <ligand>
        <name>Mg(2+)</name>
        <dbReference type="ChEBI" id="CHEBI:18420"/>
        <note>ligand shared between all trimeric partners</note>
    </ligand>
</feature>
<evidence type="ECO:0000313" key="10">
    <source>
        <dbReference type="Proteomes" id="UP000019267"/>
    </source>
</evidence>
<dbReference type="eggNOG" id="COG1447">
    <property type="taxonomic scope" value="Bacteria"/>
</dbReference>
<evidence type="ECO:0000313" key="9">
    <source>
        <dbReference type="EMBL" id="AHI53011.1"/>
    </source>
</evidence>
<sequence length="103" mass="11586">MEERTVNISMELIGISGEAKGIALNALKKAKNKEIDKAEELASKAKTKLNEAHKLHAEIISREAQGENWDIKTLFIHAQDHFSNALVILDLLDYIIDLYKGKE</sequence>
<dbReference type="EMBL" id="CP006681">
    <property type="protein sequence ID" value="AHI53011.1"/>
    <property type="molecule type" value="Genomic_DNA"/>
</dbReference>
<feature type="modified residue" description="Phosphohistidine; by HPr" evidence="7">
    <location>
        <position position="77"/>
    </location>
</feature>
<keyword evidence="4" id="KW-0598">Phosphotransferase system</keyword>
<accession>W6A7P7</accession>
<evidence type="ECO:0000256" key="3">
    <source>
        <dbReference type="ARBA" id="ARBA00022679"/>
    </source>
</evidence>
<organism evidence="9 10">
    <name type="scientific">Spiroplasma culicicola AES-1</name>
    <dbReference type="NCBI Taxonomy" id="1276246"/>
    <lineage>
        <taxon>Bacteria</taxon>
        <taxon>Bacillati</taxon>
        <taxon>Mycoplasmatota</taxon>
        <taxon>Mollicutes</taxon>
        <taxon>Entomoplasmatales</taxon>
        <taxon>Spiroplasmataceae</taxon>
        <taxon>Spiroplasma</taxon>
    </lineage>
</organism>
<keyword evidence="6" id="KW-0479">Metal-binding</keyword>
<feature type="active site" description="Tele-phosphohistidine intermediate" evidence="5">
    <location>
        <position position="77"/>
    </location>
</feature>
<dbReference type="RefSeq" id="WP_025363243.1">
    <property type="nucleotide sequence ID" value="NZ_CP006681.1"/>
</dbReference>
<proteinExistence type="predicted"/>
<feature type="coiled-coil region" evidence="8">
    <location>
        <begin position="24"/>
        <end position="55"/>
    </location>
</feature>